<dbReference type="InterPro" id="IPR043128">
    <property type="entry name" value="Rev_trsase/Diguanyl_cyclase"/>
</dbReference>
<dbReference type="InterPro" id="IPR036775">
    <property type="entry name" value="DNA_pol_Y-fam_lit_finger_sf"/>
</dbReference>
<dbReference type="GO" id="GO:0005829">
    <property type="term" value="C:cytosol"/>
    <property type="evidence" value="ECO:0007669"/>
    <property type="project" value="TreeGrafter"/>
</dbReference>
<feature type="binding site" evidence="12">
    <location>
        <position position="9"/>
    </location>
    <ligand>
        <name>Mg(2+)</name>
        <dbReference type="ChEBI" id="CHEBI:18420"/>
    </ligand>
</feature>
<dbReference type="InterPro" id="IPR001126">
    <property type="entry name" value="UmuC"/>
</dbReference>
<evidence type="ECO:0000256" key="5">
    <source>
        <dbReference type="ARBA" id="ARBA00022705"/>
    </source>
</evidence>
<reference evidence="15" key="1">
    <citation type="submission" date="2016-09" db="EMBL/GenBank/DDBJ databases">
        <title>Acidihalobacter prosperus F5.</title>
        <authorList>
            <person name="Khaleque H.N."/>
            <person name="Ramsay J.P."/>
            <person name="Kaksonen A.H."/>
            <person name="Boxall N.J."/>
            <person name="Watkin E.L.J."/>
        </authorList>
    </citation>
    <scope>NUCLEOTIDE SEQUENCE [LARGE SCALE GENOMIC DNA]</scope>
    <source>
        <strain evidence="15">F5</strain>
    </source>
</reference>
<dbReference type="CDD" id="cd03586">
    <property type="entry name" value="PolY_Pol_IV_kappa"/>
    <property type="match status" value="1"/>
</dbReference>
<dbReference type="Pfam" id="PF11798">
    <property type="entry name" value="IMS_HHH"/>
    <property type="match status" value="1"/>
</dbReference>
<evidence type="ECO:0000313" key="14">
    <source>
        <dbReference type="EMBL" id="AOU98859.1"/>
    </source>
</evidence>
<dbReference type="InterPro" id="IPR017961">
    <property type="entry name" value="DNA_pol_Y-fam_little_finger"/>
</dbReference>
<comment type="similarity">
    <text evidence="1 12">Belongs to the DNA polymerase type-Y family.</text>
</comment>
<proteinExistence type="inferred from homology"/>
<feature type="active site" evidence="12">
    <location>
        <position position="106"/>
    </location>
</feature>
<keyword evidence="6 12" id="KW-0479">Metal-binding</keyword>
<keyword evidence="3 12" id="KW-0808">Transferase</keyword>
<dbReference type="GO" id="GO:0003887">
    <property type="term" value="F:DNA-directed DNA polymerase activity"/>
    <property type="evidence" value="ECO:0007669"/>
    <property type="project" value="UniProtKB-UniRule"/>
</dbReference>
<evidence type="ECO:0000256" key="3">
    <source>
        <dbReference type="ARBA" id="ARBA00022679"/>
    </source>
</evidence>
<dbReference type="InterPro" id="IPR043502">
    <property type="entry name" value="DNA/RNA_pol_sf"/>
</dbReference>
<dbReference type="SUPFAM" id="SSF56672">
    <property type="entry name" value="DNA/RNA polymerases"/>
    <property type="match status" value="1"/>
</dbReference>
<comment type="subunit">
    <text evidence="12">Monomer.</text>
</comment>
<dbReference type="RefSeq" id="WP_070079214.1">
    <property type="nucleotide sequence ID" value="NZ_CP017415.1"/>
</dbReference>
<keyword evidence="4 12" id="KW-0548">Nucleotidyltransferase</keyword>
<evidence type="ECO:0000256" key="11">
    <source>
        <dbReference type="ARBA" id="ARBA00049244"/>
    </source>
</evidence>
<dbReference type="GO" id="GO:0006261">
    <property type="term" value="P:DNA-templated DNA replication"/>
    <property type="evidence" value="ECO:0007669"/>
    <property type="project" value="UniProtKB-UniRule"/>
</dbReference>
<dbReference type="Gene3D" id="1.10.150.20">
    <property type="entry name" value="5' to 3' exonuclease, C-terminal subdomain"/>
    <property type="match status" value="1"/>
</dbReference>
<name>A0A1D8IQU5_9GAMM</name>
<evidence type="ECO:0000256" key="12">
    <source>
        <dbReference type="HAMAP-Rule" id="MF_01113"/>
    </source>
</evidence>
<dbReference type="Gene3D" id="3.30.70.270">
    <property type="match status" value="1"/>
</dbReference>
<protein>
    <recommendedName>
        <fullName evidence="12">DNA polymerase IV</fullName>
        <shortName evidence="12">Pol IV</shortName>
        <ecNumber evidence="12">2.7.7.7</ecNumber>
    </recommendedName>
</protein>
<dbReference type="PROSITE" id="PS50173">
    <property type="entry name" value="UMUC"/>
    <property type="match status" value="1"/>
</dbReference>
<accession>A0A1D8IQU5</accession>
<dbReference type="AlphaFoldDB" id="A0A1D8IQU5"/>
<dbReference type="GO" id="GO:0009432">
    <property type="term" value="P:SOS response"/>
    <property type="evidence" value="ECO:0007669"/>
    <property type="project" value="TreeGrafter"/>
</dbReference>
<evidence type="ECO:0000256" key="10">
    <source>
        <dbReference type="ARBA" id="ARBA00023204"/>
    </source>
</evidence>
<dbReference type="Pfam" id="PF11799">
    <property type="entry name" value="IMS_C"/>
    <property type="match status" value="1"/>
</dbReference>
<evidence type="ECO:0000256" key="6">
    <source>
        <dbReference type="ARBA" id="ARBA00022723"/>
    </source>
</evidence>
<dbReference type="InterPro" id="IPR050116">
    <property type="entry name" value="DNA_polymerase-Y"/>
</dbReference>
<dbReference type="Pfam" id="PF00817">
    <property type="entry name" value="IMS"/>
    <property type="match status" value="1"/>
</dbReference>
<keyword evidence="9 12" id="KW-0239">DNA-directed DNA polymerase</keyword>
<dbReference type="Gene3D" id="3.30.1490.100">
    <property type="entry name" value="DNA polymerase, Y-family, little finger domain"/>
    <property type="match status" value="1"/>
</dbReference>
<keyword evidence="8 12" id="KW-0460">Magnesium</keyword>
<feature type="domain" description="UmuC" evidence="13">
    <location>
        <begin position="5"/>
        <end position="187"/>
    </location>
</feature>
<keyword evidence="5 12" id="KW-0235">DNA replication</keyword>
<feature type="site" description="Substrate discrimination" evidence="12">
    <location>
        <position position="14"/>
    </location>
</feature>
<evidence type="ECO:0000256" key="7">
    <source>
        <dbReference type="ARBA" id="ARBA00022763"/>
    </source>
</evidence>
<keyword evidence="7 12" id="KW-0227">DNA damage</keyword>
<keyword evidence="10 12" id="KW-0234">DNA repair</keyword>
<feature type="binding site" evidence="12">
    <location>
        <position position="105"/>
    </location>
    <ligand>
        <name>Mg(2+)</name>
        <dbReference type="ChEBI" id="CHEBI:18420"/>
    </ligand>
</feature>
<dbReference type="GO" id="GO:0000287">
    <property type="term" value="F:magnesium ion binding"/>
    <property type="evidence" value="ECO:0007669"/>
    <property type="project" value="UniProtKB-UniRule"/>
</dbReference>
<organism evidence="14 15">
    <name type="scientific">Acidihalobacter yilgarnensis</name>
    <dbReference type="NCBI Taxonomy" id="2819280"/>
    <lineage>
        <taxon>Bacteria</taxon>
        <taxon>Pseudomonadati</taxon>
        <taxon>Pseudomonadota</taxon>
        <taxon>Gammaproteobacteria</taxon>
        <taxon>Chromatiales</taxon>
        <taxon>Ectothiorhodospiraceae</taxon>
        <taxon>Acidihalobacter</taxon>
    </lineage>
</organism>
<dbReference type="InterPro" id="IPR022880">
    <property type="entry name" value="DNApol_IV"/>
</dbReference>
<evidence type="ECO:0000256" key="1">
    <source>
        <dbReference type="ARBA" id="ARBA00010945"/>
    </source>
</evidence>
<dbReference type="NCBIfam" id="NF002677">
    <property type="entry name" value="PRK02406.1"/>
    <property type="match status" value="1"/>
</dbReference>
<dbReference type="GO" id="GO:0003684">
    <property type="term" value="F:damaged DNA binding"/>
    <property type="evidence" value="ECO:0007669"/>
    <property type="project" value="InterPro"/>
</dbReference>
<evidence type="ECO:0000259" key="13">
    <source>
        <dbReference type="PROSITE" id="PS50173"/>
    </source>
</evidence>
<dbReference type="GO" id="GO:0042276">
    <property type="term" value="P:error-prone translesion synthesis"/>
    <property type="evidence" value="ECO:0007669"/>
    <property type="project" value="TreeGrafter"/>
</dbReference>
<dbReference type="FunFam" id="3.30.1490.100:FF:000004">
    <property type="entry name" value="DNA polymerase IV"/>
    <property type="match status" value="1"/>
</dbReference>
<evidence type="ECO:0000256" key="9">
    <source>
        <dbReference type="ARBA" id="ARBA00022932"/>
    </source>
</evidence>
<keyword evidence="12" id="KW-0238">DNA-binding</keyword>
<dbReference type="HAMAP" id="MF_01113">
    <property type="entry name" value="DNApol_IV"/>
    <property type="match status" value="1"/>
</dbReference>
<dbReference type="Proteomes" id="UP000095401">
    <property type="component" value="Chromosome"/>
</dbReference>
<sequence>MSRRIMHIDLDAFFAAVEQRDHPEWRGRPLVVGAAPGQRGVVATCSYEARRYGVHSAMPISEAARRLPADTVFVRPRMTHYAAVSQRIMAALNTISPVVEPVSIDEAYLDVSGLERLVGPPEMIGQRAKQVIADAVGLTASVGIGPNRLIAKLASEYRKPDGLMVVPPARVQTFLDPMPLTALRGIGGKAASVLHDLGLRTVKDVRLADATQLIQHLGARAARRFQDQACGTASDALHTDTVRKSISKETTFAEDITDPVILRDTLLWAAQEIGHTARQAGLKGSTVTLKLRFRGFKTHTRQRTLPVPTADDDVLYRHAWALYQAGDWAARPVRLIGLGLAGWDATVPAQTDLFAEAEPAPATGREPLYATLDRISDRFGRGAVHWGVRRKP</sequence>
<gene>
    <name evidence="12" type="primary">dinB</name>
    <name evidence="14" type="ORF">BI364_13635</name>
</gene>
<dbReference type="KEGG" id="aprs:BI364_13635"/>
<dbReference type="PANTHER" id="PTHR11076">
    <property type="entry name" value="DNA REPAIR POLYMERASE UMUC / TRANSFERASE FAMILY MEMBER"/>
    <property type="match status" value="1"/>
</dbReference>
<comment type="subcellular location">
    <subcellularLocation>
        <location evidence="12">Cytoplasm</location>
    </subcellularLocation>
</comment>
<evidence type="ECO:0000256" key="8">
    <source>
        <dbReference type="ARBA" id="ARBA00022842"/>
    </source>
</evidence>
<evidence type="ECO:0000256" key="2">
    <source>
        <dbReference type="ARBA" id="ARBA00022457"/>
    </source>
</evidence>
<dbReference type="Gene3D" id="3.40.1170.60">
    <property type="match status" value="1"/>
</dbReference>
<dbReference type="SUPFAM" id="SSF100879">
    <property type="entry name" value="Lesion bypass DNA polymerase (Y-family), little finger domain"/>
    <property type="match status" value="1"/>
</dbReference>
<keyword evidence="12" id="KW-0963">Cytoplasm</keyword>
<dbReference type="EC" id="2.7.7.7" evidence="12"/>
<comment type="function">
    <text evidence="12">Poorly processive, error-prone DNA polymerase involved in untargeted mutagenesis. Copies undamaged DNA at stalled replication forks, which arise in vivo from mismatched or misaligned primer ends. These misaligned primers can be extended by PolIV. Exhibits no 3'-5' exonuclease (proofreading) activity. May be involved in translesional synthesis, in conjunction with the beta clamp from PolIII.</text>
</comment>
<keyword evidence="15" id="KW-1185">Reference proteome</keyword>
<dbReference type="GO" id="GO:0006281">
    <property type="term" value="P:DNA repair"/>
    <property type="evidence" value="ECO:0007669"/>
    <property type="project" value="UniProtKB-UniRule"/>
</dbReference>
<dbReference type="PANTHER" id="PTHR11076:SF33">
    <property type="entry name" value="DNA POLYMERASE KAPPA"/>
    <property type="match status" value="1"/>
</dbReference>
<keyword evidence="2 12" id="KW-0515">Mutator protein</keyword>
<evidence type="ECO:0000256" key="4">
    <source>
        <dbReference type="ARBA" id="ARBA00022695"/>
    </source>
</evidence>
<comment type="cofactor">
    <cofactor evidence="12">
        <name>Mg(2+)</name>
        <dbReference type="ChEBI" id="CHEBI:18420"/>
    </cofactor>
    <text evidence="12">Binds 2 magnesium ions per subunit.</text>
</comment>
<comment type="catalytic activity">
    <reaction evidence="11 12">
        <text>DNA(n) + a 2'-deoxyribonucleoside 5'-triphosphate = DNA(n+1) + diphosphate</text>
        <dbReference type="Rhea" id="RHEA:22508"/>
        <dbReference type="Rhea" id="RHEA-COMP:17339"/>
        <dbReference type="Rhea" id="RHEA-COMP:17340"/>
        <dbReference type="ChEBI" id="CHEBI:33019"/>
        <dbReference type="ChEBI" id="CHEBI:61560"/>
        <dbReference type="ChEBI" id="CHEBI:173112"/>
        <dbReference type="EC" id="2.7.7.7"/>
    </reaction>
</comment>
<dbReference type="EMBL" id="CP017415">
    <property type="protein sequence ID" value="AOU98859.1"/>
    <property type="molecule type" value="Genomic_DNA"/>
</dbReference>
<dbReference type="InterPro" id="IPR024728">
    <property type="entry name" value="PolY_HhH_motif"/>
</dbReference>
<evidence type="ECO:0000313" key="15">
    <source>
        <dbReference type="Proteomes" id="UP000095401"/>
    </source>
</evidence>